<dbReference type="Proteomes" id="UP000317894">
    <property type="component" value="Unassembled WGS sequence"/>
</dbReference>
<evidence type="ECO:0000313" key="3">
    <source>
        <dbReference type="Proteomes" id="UP000317894"/>
    </source>
</evidence>
<dbReference type="EMBL" id="VJWA01000001">
    <property type="protein sequence ID" value="TRW16916.1"/>
    <property type="molecule type" value="Genomic_DNA"/>
</dbReference>
<name>A0A552UFB8_9SPHN</name>
<feature type="signal peptide" evidence="1">
    <location>
        <begin position="1"/>
        <end position="19"/>
    </location>
</feature>
<dbReference type="AlphaFoldDB" id="A0A552UFB8"/>
<feature type="chain" id="PRO_5022107907" description="GLPGLI family protein" evidence="1">
    <location>
        <begin position="20"/>
        <end position="234"/>
    </location>
</feature>
<protein>
    <recommendedName>
        <fullName evidence="4">GLPGLI family protein</fullName>
    </recommendedName>
</protein>
<reference evidence="2 3" key="1">
    <citation type="submission" date="2019-07" db="EMBL/GenBank/DDBJ databases">
        <title>Novel species isolated from glacier.</title>
        <authorList>
            <person name="Liu Q."/>
            <person name="Xin Y.-H."/>
        </authorList>
    </citation>
    <scope>NUCLEOTIDE SEQUENCE [LARGE SCALE GENOMIC DNA]</scope>
    <source>
        <strain evidence="2 3">LB1R16</strain>
    </source>
</reference>
<organism evidence="2 3">
    <name type="scientific">Glacieibacterium frigidum</name>
    <dbReference type="NCBI Taxonomy" id="2593303"/>
    <lineage>
        <taxon>Bacteria</taxon>
        <taxon>Pseudomonadati</taxon>
        <taxon>Pseudomonadota</taxon>
        <taxon>Alphaproteobacteria</taxon>
        <taxon>Sphingomonadales</taxon>
        <taxon>Sphingosinicellaceae</taxon>
        <taxon>Glacieibacterium</taxon>
    </lineage>
</organism>
<comment type="caution">
    <text evidence="2">The sequence shown here is derived from an EMBL/GenBank/DDBJ whole genome shotgun (WGS) entry which is preliminary data.</text>
</comment>
<proteinExistence type="predicted"/>
<evidence type="ECO:0000256" key="1">
    <source>
        <dbReference type="SAM" id="SignalP"/>
    </source>
</evidence>
<gene>
    <name evidence="2" type="ORF">FMM06_01525</name>
</gene>
<keyword evidence="1" id="KW-0732">Signal</keyword>
<evidence type="ECO:0000313" key="2">
    <source>
        <dbReference type="EMBL" id="TRW16916.1"/>
    </source>
</evidence>
<accession>A0A552UFB8</accession>
<keyword evidence="3" id="KW-1185">Reference proteome</keyword>
<sequence>MIARVALLLLLVTARAASAEPLTTVPTTLDPAKAYVLVEYKLIANTMANFPGSRKYYPQIFGLSFARYDATLADVRGQGRAVANPAPDKRPFEAFRNRPLVKGEGAQLFLIAVEPDTWVVQGWADTSFSLGSYRFQLAAGDIVDLGVVSALADWPDGQPPKAPSLAKLMLLGPFAKKPPVTPVRVSFRARGADDLPLPPELVARVRNVEFAPGATFGNYLGGPVNRIEGVNAPK</sequence>
<dbReference type="RefSeq" id="WP_143554460.1">
    <property type="nucleotide sequence ID" value="NZ_VJWA01000001.1"/>
</dbReference>
<dbReference type="OrthoDB" id="7561549at2"/>
<evidence type="ECO:0008006" key="4">
    <source>
        <dbReference type="Google" id="ProtNLM"/>
    </source>
</evidence>